<accession>A0A7W7IMY8</accession>
<dbReference type="Proteomes" id="UP000539957">
    <property type="component" value="Unassembled WGS sequence"/>
</dbReference>
<protein>
    <recommendedName>
        <fullName evidence="3">DUF2188 domain-containing protein</fullName>
    </recommendedName>
</protein>
<reference evidence="1 2" key="1">
    <citation type="submission" date="2020-08" db="EMBL/GenBank/DDBJ databases">
        <title>Functional genomics of gut bacteria from endangered species of beetles.</title>
        <authorList>
            <person name="Carlos-Shanley C."/>
        </authorList>
    </citation>
    <scope>NUCLEOTIDE SEQUENCE [LARGE SCALE GENOMIC DNA]</scope>
    <source>
        <strain evidence="1 2">S00123</strain>
    </source>
</reference>
<dbReference type="EMBL" id="JACHKY010000002">
    <property type="protein sequence ID" value="MBB4797291.1"/>
    <property type="molecule type" value="Genomic_DNA"/>
</dbReference>
<evidence type="ECO:0000313" key="1">
    <source>
        <dbReference type="EMBL" id="MBB4797291.1"/>
    </source>
</evidence>
<organism evidence="1 2">
    <name type="scientific">Brevundimonas bullata</name>
    <dbReference type="NCBI Taxonomy" id="13160"/>
    <lineage>
        <taxon>Bacteria</taxon>
        <taxon>Pseudomonadati</taxon>
        <taxon>Pseudomonadota</taxon>
        <taxon>Alphaproteobacteria</taxon>
        <taxon>Caulobacterales</taxon>
        <taxon>Caulobacteraceae</taxon>
        <taxon>Brevundimonas</taxon>
    </lineage>
</organism>
<dbReference type="InterPro" id="IPR018691">
    <property type="entry name" value="DUF2188"/>
</dbReference>
<sequence>MTRITYRIVPHDGGWAYKLDDSFSETFATHDAARAAAIAVSREQQVPDRTSWIEFEDASGQWITERADGHDRPETAVED</sequence>
<gene>
    <name evidence="1" type="ORF">HNP32_001015</name>
</gene>
<dbReference type="AlphaFoldDB" id="A0A7W7IMY8"/>
<evidence type="ECO:0000313" key="2">
    <source>
        <dbReference type="Proteomes" id="UP000539957"/>
    </source>
</evidence>
<name>A0A7W7IMY8_9CAUL</name>
<dbReference type="RefSeq" id="WP_184267797.1">
    <property type="nucleotide sequence ID" value="NZ_JACHKY010000002.1"/>
</dbReference>
<dbReference type="Pfam" id="PF09954">
    <property type="entry name" value="DUF2188"/>
    <property type="match status" value="1"/>
</dbReference>
<keyword evidence="2" id="KW-1185">Reference proteome</keyword>
<comment type="caution">
    <text evidence="1">The sequence shown here is derived from an EMBL/GenBank/DDBJ whole genome shotgun (WGS) entry which is preliminary data.</text>
</comment>
<evidence type="ECO:0008006" key="3">
    <source>
        <dbReference type="Google" id="ProtNLM"/>
    </source>
</evidence>
<proteinExistence type="predicted"/>